<dbReference type="EMBL" id="LATX01000314">
    <property type="protein sequence ID" value="KTB46582.1"/>
    <property type="molecule type" value="Genomic_DNA"/>
</dbReference>
<comment type="caution">
    <text evidence="2">The sequence shown here is derived from an EMBL/GenBank/DDBJ whole genome shotgun (WGS) entry which is preliminary data.</text>
</comment>
<feature type="compositionally biased region" description="Low complexity" evidence="1">
    <location>
        <begin position="373"/>
        <end position="391"/>
    </location>
</feature>
<dbReference type="GO" id="GO:0008962">
    <property type="term" value="F:phosphatidylglycerophosphatase activity"/>
    <property type="evidence" value="ECO:0007669"/>
    <property type="project" value="InterPro"/>
</dbReference>
<dbReference type="InterPro" id="IPR010021">
    <property type="entry name" value="PGPP1/Gep4"/>
</dbReference>
<dbReference type="InterPro" id="IPR023214">
    <property type="entry name" value="HAD_sf"/>
</dbReference>
<feature type="region of interest" description="Disordered" evidence="1">
    <location>
        <begin position="469"/>
        <end position="489"/>
    </location>
</feature>
<protein>
    <submittedName>
        <fullName evidence="2">Uncharacterized protein</fullName>
    </submittedName>
</protein>
<organism evidence="2 3">
    <name type="scientific">Moniliophthora roreri</name>
    <name type="common">Frosty pod rot fungus</name>
    <name type="synonym">Monilia roreri</name>
    <dbReference type="NCBI Taxonomy" id="221103"/>
    <lineage>
        <taxon>Eukaryota</taxon>
        <taxon>Fungi</taxon>
        <taxon>Dikarya</taxon>
        <taxon>Basidiomycota</taxon>
        <taxon>Agaricomycotina</taxon>
        <taxon>Agaricomycetes</taxon>
        <taxon>Agaricomycetidae</taxon>
        <taxon>Agaricales</taxon>
        <taxon>Marasmiineae</taxon>
        <taxon>Marasmiaceae</taxon>
        <taxon>Moniliophthora</taxon>
    </lineage>
</organism>
<gene>
    <name evidence="2" type="ORF">WG66_832</name>
</gene>
<dbReference type="SUPFAM" id="SSF56784">
    <property type="entry name" value="HAD-like"/>
    <property type="match status" value="1"/>
</dbReference>
<accession>A0A0W0GDD8</accession>
<name>A0A0W0GDD8_MONRR</name>
<feature type="region of interest" description="Disordered" evidence="1">
    <location>
        <begin position="373"/>
        <end position="402"/>
    </location>
</feature>
<evidence type="ECO:0000313" key="3">
    <source>
        <dbReference type="Proteomes" id="UP000054988"/>
    </source>
</evidence>
<dbReference type="Gene3D" id="3.40.50.1000">
    <property type="entry name" value="HAD superfamily/HAD-like"/>
    <property type="match status" value="1"/>
</dbReference>
<evidence type="ECO:0000256" key="1">
    <source>
        <dbReference type="SAM" id="MobiDB-lite"/>
    </source>
</evidence>
<dbReference type="InterPro" id="IPR036412">
    <property type="entry name" value="HAD-like_sf"/>
</dbReference>
<dbReference type="Pfam" id="PF09419">
    <property type="entry name" value="PGP_phosphatase"/>
    <property type="match status" value="1"/>
</dbReference>
<dbReference type="NCBIfam" id="TIGR01668">
    <property type="entry name" value="YqeG_hyp_ppase"/>
    <property type="match status" value="1"/>
</dbReference>
<dbReference type="Proteomes" id="UP000054988">
    <property type="component" value="Unassembled WGS sequence"/>
</dbReference>
<dbReference type="AlphaFoldDB" id="A0A0W0GDD8"/>
<feature type="compositionally biased region" description="Low complexity" evidence="1">
    <location>
        <begin position="473"/>
        <end position="489"/>
    </location>
</feature>
<dbReference type="InterPro" id="IPR027706">
    <property type="entry name" value="PGP_Pase"/>
</dbReference>
<proteinExistence type="predicted"/>
<sequence>MPLNVPGLLAPLHLLIYPRIVIPGLVIKDIRQLDFPALKQAGYRGAVFDKDNCLTIPYKDSLVPELQEAWKECRETFGDRNIIMVSNSAGTHSDAGGIQAESVHHHLGVPVLMHKTLKPAYSCISSIREYFWSLPQPIQDHELIMVGDRIFTDVVMANRMHGESWVDRLRQFSLQSRPAEDRKADSESGPLAVWTTGVWQKEAMLMRCLEKSTLEIVSKWTQSKELDGRSSQDKFTRDLPEPNPLKKTIHSLPMAYAEHGATASAVRIDFKRRPSLSICGVSGSKKQAPILLPLKESKDDTNISYCSSDAAPLPKIDESPSPTSRIAVHTLARSSSVPSTASGSSSQIISRGKQAFRRTVDWIKDINAYSPVGSPISPTPSPVTETTPLVTGRPRRNSSSRKVRDLFVPPWKKPAPAPSANSQCSPLTPIPESIAAVTETSRPSVSSVASEATVMPLQRPLRRRCDSSASQLSTMSMVSDTSSTSQSTMNQGEYIRDDELASYDTDPPSPFTSFFHKGLRNRGSTIHLTPFIRERSASDASDSYFPCDYAPPFTSFCLKDDSGTNIEDCDWNGEWNSHDMVEVQQKLRLLRSL</sequence>
<reference evidence="2 3" key="1">
    <citation type="submission" date="2015-12" db="EMBL/GenBank/DDBJ databases">
        <title>Draft genome sequence of Moniliophthora roreri, the causal agent of frosty pod rot of cacao.</title>
        <authorList>
            <person name="Aime M.C."/>
            <person name="Diaz-Valderrama J.R."/>
            <person name="Kijpornyongpan T."/>
            <person name="Phillips-Mora W."/>
        </authorList>
    </citation>
    <scope>NUCLEOTIDE SEQUENCE [LARGE SCALE GENOMIC DNA]</scope>
    <source>
        <strain evidence="2 3">MCA 2952</strain>
    </source>
</reference>
<evidence type="ECO:0000313" key="2">
    <source>
        <dbReference type="EMBL" id="KTB46582.1"/>
    </source>
</evidence>